<dbReference type="GO" id="GO:0006302">
    <property type="term" value="P:double-strand break repair"/>
    <property type="evidence" value="ECO:0007669"/>
    <property type="project" value="TreeGrafter"/>
</dbReference>
<dbReference type="PANTHER" id="PTHR33991">
    <property type="entry name" value="DNA REPAIR PROTEIN RECO"/>
    <property type="match status" value="1"/>
</dbReference>
<evidence type="ECO:0000256" key="1">
    <source>
        <dbReference type="ARBA" id="ARBA00022763"/>
    </source>
</evidence>
<sequence length="67" mass="7708">MSRPRTYQTEAIIIKKTKLREADIIFTLYTPHLGKIQAFAKSVRKTRSKMAGHLELLTHSQISLARI</sequence>
<evidence type="ECO:0000256" key="2">
    <source>
        <dbReference type="ARBA" id="ARBA00023172"/>
    </source>
</evidence>
<dbReference type="Pfam" id="PF11967">
    <property type="entry name" value="RecO_N"/>
    <property type="match status" value="1"/>
</dbReference>
<protein>
    <recommendedName>
        <fullName evidence="4">DNA replication/recombination mediator RecO N-terminal domain-containing protein</fullName>
    </recommendedName>
</protein>
<comment type="caution">
    <text evidence="5">The sequence shown here is derived from an EMBL/GenBank/DDBJ whole genome shotgun (WGS) entry which is preliminary data.</text>
</comment>
<gene>
    <name evidence="5" type="ORF">S03H2_68447</name>
</gene>
<keyword evidence="1" id="KW-0227">DNA damage</keyword>
<dbReference type="Gene3D" id="2.40.50.140">
    <property type="entry name" value="Nucleic acid-binding proteins"/>
    <property type="match status" value="1"/>
</dbReference>
<dbReference type="EMBL" id="BARU01045004">
    <property type="protein sequence ID" value="GAH83573.1"/>
    <property type="molecule type" value="Genomic_DNA"/>
</dbReference>
<dbReference type="GO" id="GO:0043590">
    <property type="term" value="C:bacterial nucleoid"/>
    <property type="evidence" value="ECO:0007669"/>
    <property type="project" value="TreeGrafter"/>
</dbReference>
<dbReference type="InterPro" id="IPR003717">
    <property type="entry name" value="RecO"/>
</dbReference>
<keyword evidence="2" id="KW-0233">DNA recombination</keyword>
<dbReference type="InterPro" id="IPR012340">
    <property type="entry name" value="NA-bd_OB-fold"/>
</dbReference>
<evidence type="ECO:0000313" key="5">
    <source>
        <dbReference type="EMBL" id="GAH83573.1"/>
    </source>
</evidence>
<dbReference type="SUPFAM" id="SSF50249">
    <property type="entry name" value="Nucleic acid-binding proteins"/>
    <property type="match status" value="1"/>
</dbReference>
<accession>X1KNI4</accession>
<feature type="domain" description="DNA replication/recombination mediator RecO N-terminal" evidence="4">
    <location>
        <begin position="6"/>
        <end position="64"/>
    </location>
</feature>
<organism evidence="5">
    <name type="scientific">marine sediment metagenome</name>
    <dbReference type="NCBI Taxonomy" id="412755"/>
    <lineage>
        <taxon>unclassified sequences</taxon>
        <taxon>metagenomes</taxon>
        <taxon>ecological metagenomes</taxon>
    </lineage>
</organism>
<dbReference type="PANTHER" id="PTHR33991:SF1">
    <property type="entry name" value="DNA REPAIR PROTEIN RECO"/>
    <property type="match status" value="1"/>
</dbReference>
<dbReference type="InterPro" id="IPR022572">
    <property type="entry name" value="DNA_rep/recomb_RecO_N"/>
</dbReference>
<name>X1KNI4_9ZZZZ</name>
<reference evidence="5" key="1">
    <citation type="journal article" date="2014" name="Front. Microbiol.">
        <title>High frequency of phylogenetically diverse reductive dehalogenase-homologous genes in deep subseafloor sedimentary metagenomes.</title>
        <authorList>
            <person name="Kawai M."/>
            <person name="Futagami T."/>
            <person name="Toyoda A."/>
            <person name="Takaki Y."/>
            <person name="Nishi S."/>
            <person name="Hori S."/>
            <person name="Arai W."/>
            <person name="Tsubouchi T."/>
            <person name="Morono Y."/>
            <person name="Uchiyama I."/>
            <person name="Ito T."/>
            <person name="Fujiyama A."/>
            <person name="Inagaki F."/>
            <person name="Takami H."/>
        </authorList>
    </citation>
    <scope>NUCLEOTIDE SEQUENCE</scope>
    <source>
        <strain evidence="5">Expedition CK06-06</strain>
    </source>
</reference>
<evidence type="ECO:0000256" key="3">
    <source>
        <dbReference type="ARBA" id="ARBA00023204"/>
    </source>
</evidence>
<evidence type="ECO:0000259" key="4">
    <source>
        <dbReference type="Pfam" id="PF11967"/>
    </source>
</evidence>
<proteinExistence type="predicted"/>
<dbReference type="AlphaFoldDB" id="X1KNI4"/>
<keyword evidence="3" id="KW-0234">DNA repair</keyword>
<dbReference type="GO" id="GO:0006310">
    <property type="term" value="P:DNA recombination"/>
    <property type="evidence" value="ECO:0007669"/>
    <property type="project" value="UniProtKB-KW"/>
</dbReference>